<dbReference type="InterPro" id="IPR045149">
    <property type="entry name" value="OS-9-like"/>
</dbReference>
<accession>J4H2Y8</accession>
<feature type="domain" description="MRH" evidence="9">
    <location>
        <begin position="196"/>
        <end position="344"/>
    </location>
</feature>
<dbReference type="SUPFAM" id="SSF50911">
    <property type="entry name" value="Mannose 6-phosphate receptor domain"/>
    <property type="match status" value="1"/>
</dbReference>
<dbReference type="AlphaFoldDB" id="J4H2Y8"/>
<dbReference type="InterPro" id="IPR009011">
    <property type="entry name" value="Man6P_isomerase_rcpt-bd_dom_sf"/>
</dbReference>
<evidence type="ECO:0000313" key="11">
    <source>
        <dbReference type="Proteomes" id="UP000006352"/>
    </source>
</evidence>
<keyword evidence="11" id="KW-1185">Reference proteome</keyword>
<dbReference type="OrthoDB" id="448954at2759"/>
<dbReference type="InParanoid" id="J4H2Y8"/>
<evidence type="ECO:0000256" key="6">
    <source>
        <dbReference type="ARBA" id="ARBA00022824"/>
    </source>
</evidence>
<feature type="compositionally biased region" description="Basic and acidic residues" evidence="8">
    <location>
        <begin position="488"/>
        <end position="521"/>
    </location>
</feature>
<evidence type="ECO:0000256" key="8">
    <source>
        <dbReference type="SAM" id="MobiDB-lite"/>
    </source>
</evidence>
<dbReference type="GO" id="GO:0005789">
    <property type="term" value="C:endoplasmic reticulum membrane"/>
    <property type="evidence" value="ECO:0007669"/>
    <property type="project" value="UniProtKB-SubCell"/>
</dbReference>
<dbReference type="GO" id="GO:0030246">
    <property type="term" value="F:carbohydrate binding"/>
    <property type="evidence" value="ECO:0007669"/>
    <property type="project" value="UniProtKB-KW"/>
</dbReference>
<dbReference type="STRING" id="599839.J4H2Y8"/>
<reference evidence="10 11" key="1">
    <citation type="journal article" date="2012" name="Appl. Environ. Microbiol.">
        <title>Short-read sequencing for genomic analysis of the brown rot fungus Fibroporia radiculosa.</title>
        <authorList>
            <person name="Tang J.D."/>
            <person name="Perkins A.D."/>
            <person name="Sonstegard T.S."/>
            <person name="Schroeder S.G."/>
            <person name="Burgess S.C."/>
            <person name="Diehl S.V."/>
        </authorList>
    </citation>
    <scope>NUCLEOTIDE SEQUENCE [LARGE SCALE GENOMIC DNA]</scope>
    <source>
        <strain evidence="10 11">TFFH 294</strain>
    </source>
</reference>
<dbReference type="InterPro" id="IPR044865">
    <property type="entry name" value="MRH_dom"/>
</dbReference>
<name>J4H2Y8_9APHY</name>
<dbReference type="EMBL" id="HE797078">
    <property type="protein sequence ID" value="CCM02349.1"/>
    <property type="molecule type" value="Genomic_DNA"/>
</dbReference>
<dbReference type="GeneID" id="24097260"/>
<gene>
    <name evidence="10" type="ORF">FIBRA_04444</name>
</gene>
<dbReference type="HOGENOM" id="CLU_039533_0_0_1"/>
<dbReference type="Pfam" id="PF07915">
    <property type="entry name" value="PRKCSH"/>
    <property type="match status" value="1"/>
</dbReference>
<dbReference type="GO" id="GO:0030968">
    <property type="term" value="P:endoplasmic reticulum unfolded protein response"/>
    <property type="evidence" value="ECO:0007669"/>
    <property type="project" value="InterPro"/>
</dbReference>
<dbReference type="PROSITE" id="PS51914">
    <property type="entry name" value="MRH"/>
    <property type="match status" value="1"/>
</dbReference>
<keyword evidence="4" id="KW-0732">Signal</keyword>
<evidence type="ECO:0000313" key="10">
    <source>
        <dbReference type="EMBL" id="CCM02349.1"/>
    </source>
</evidence>
<dbReference type="Gene3D" id="2.70.130.10">
    <property type="entry name" value="Mannose-6-phosphate receptor binding domain"/>
    <property type="match status" value="1"/>
</dbReference>
<feature type="region of interest" description="Disordered" evidence="8">
    <location>
        <begin position="374"/>
        <end position="410"/>
    </location>
</feature>
<organism evidence="10 11">
    <name type="scientific">Fibroporia radiculosa</name>
    <dbReference type="NCBI Taxonomy" id="599839"/>
    <lineage>
        <taxon>Eukaryota</taxon>
        <taxon>Fungi</taxon>
        <taxon>Dikarya</taxon>
        <taxon>Basidiomycota</taxon>
        <taxon>Agaricomycotina</taxon>
        <taxon>Agaricomycetes</taxon>
        <taxon>Polyporales</taxon>
        <taxon>Fibroporiaceae</taxon>
        <taxon>Fibroporia</taxon>
    </lineage>
</organism>
<proteinExistence type="inferred from homology"/>
<dbReference type="PANTHER" id="PTHR15414">
    <property type="entry name" value="OS-9-RELATED"/>
    <property type="match status" value="1"/>
</dbReference>
<dbReference type="PANTHER" id="PTHR15414:SF0">
    <property type="entry name" value="ENDOPLASMIC RETICULUM LECTIN 1"/>
    <property type="match status" value="1"/>
</dbReference>
<evidence type="ECO:0000256" key="7">
    <source>
        <dbReference type="ARBA" id="ARBA00023157"/>
    </source>
</evidence>
<keyword evidence="5" id="KW-0430">Lectin</keyword>
<feature type="region of interest" description="Disordered" evidence="8">
    <location>
        <begin position="484"/>
        <end position="521"/>
    </location>
</feature>
<evidence type="ECO:0000256" key="4">
    <source>
        <dbReference type="ARBA" id="ARBA00022729"/>
    </source>
</evidence>
<keyword evidence="6" id="KW-0256">Endoplasmic reticulum</keyword>
<dbReference type="InterPro" id="IPR012913">
    <property type="entry name" value="OS9-like_dom"/>
</dbReference>
<dbReference type="GO" id="GO:0005788">
    <property type="term" value="C:endoplasmic reticulum lumen"/>
    <property type="evidence" value="ECO:0007669"/>
    <property type="project" value="TreeGrafter"/>
</dbReference>
<evidence type="ECO:0000256" key="3">
    <source>
        <dbReference type="ARBA" id="ARBA00018727"/>
    </source>
</evidence>
<sequence>MHLPKSALFSEFQPLADESPTEMRHNVPPALHVVPVGGNLASMRAHSSLVPLSLALLVAARLHHTLPDDPYAYPKYRVTFLNGLPVLNETADRWLREGLQGGMLEFLDQPWKDAQLDIPQLKAIEGSSDQQASAASPSASPLATNHTLEHMKLGSQLSYMCLIPPPPEDTGALAEENSSTGLTPVHSWSLLQPLTGTCLYTQRTRQHKQGWFTYSYCHNMHVRQFHELPQKQPHRPGEYKPEEDTEWESYTLGQAPPSLEAGADLTVAEEAAIAANLELARGAGSHYLVQRWGDGTFCDKTGGRREIEVQFHCSMTMTDTILFVKETQTCHYVLHIATPRLCGEPGFKSRLDAREEAYIRCREILSADDYERADRTLPPADQPLRKPKRAKPIIAPPPAETSTDGDVSAPLKNHGNLIRKALERLLARDDLQAGTGPEIFVEQLADGEELVIQFIDADVEVGDDDGDTIALSGQSIADILRAAGYDIQGEKDKSRPKRTSDAKQGADEEGEEPRRQRRDEL</sequence>
<evidence type="ECO:0000259" key="9">
    <source>
        <dbReference type="PROSITE" id="PS51914"/>
    </source>
</evidence>
<comment type="similarity">
    <text evidence="2">Belongs to the OS-9 family.</text>
</comment>
<dbReference type="GO" id="GO:0030970">
    <property type="term" value="P:retrograde protein transport, ER to cytosol"/>
    <property type="evidence" value="ECO:0007669"/>
    <property type="project" value="TreeGrafter"/>
</dbReference>
<evidence type="ECO:0000256" key="1">
    <source>
        <dbReference type="ARBA" id="ARBA00004367"/>
    </source>
</evidence>
<dbReference type="Proteomes" id="UP000006352">
    <property type="component" value="Unassembled WGS sequence"/>
</dbReference>
<evidence type="ECO:0000256" key="5">
    <source>
        <dbReference type="ARBA" id="ARBA00022734"/>
    </source>
</evidence>
<comment type="subcellular location">
    <subcellularLocation>
        <location evidence="1">Endoplasmic reticulum membrane</location>
        <topology evidence="1">Peripheral membrane protein</topology>
        <orientation evidence="1">Lumenal side</orientation>
    </subcellularLocation>
</comment>
<keyword evidence="7" id="KW-1015">Disulfide bond</keyword>
<dbReference type="RefSeq" id="XP_012181632.1">
    <property type="nucleotide sequence ID" value="XM_012326242.1"/>
</dbReference>
<protein>
    <recommendedName>
        <fullName evidence="3">Protein OS-9 homolog</fullName>
    </recommendedName>
</protein>
<evidence type="ECO:0000256" key="2">
    <source>
        <dbReference type="ARBA" id="ARBA00009918"/>
    </source>
</evidence>